<dbReference type="Pfam" id="PF01636">
    <property type="entry name" value="APH"/>
    <property type="match status" value="1"/>
</dbReference>
<proteinExistence type="predicted"/>
<evidence type="ECO:0000313" key="3">
    <source>
        <dbReference type="EMBL" id="OJJ56545.1"/>
    </source>
</evidence>
<dbReference type="Pfam" id="PF00241">
    <property type="entry name" value="Cofilin_ADF"/>
    <property type="match status" value="1"/>
</dbReference>
<feature type="region of interest" description="Disordered" evidence="1">
    <location>
        <begin position="299"/>
        <end position="319"/>
    </location>
</feature>
<dbReference type="EMBL" id="KV878590">
    <property type="protein sequence ID" value="OJJ56545.1"/>
    <property type="molecule type" value="Genomic_DNA"/>
</dbReference>
<organism evidence="3 4">
    <name type="scientific">Aspergillus sydowii CBS 593.65</name>
    <dbReference type="NCBI Taxonomy" id="1036612"/>
    <lineage>
        <taxon>Eukaryota</taxon>
        <taxon>Fungi</taxon>
        <taxon>Dikarya</taxon>
        <taxon>Ascomycota</taxon>
        <taxon>Pezizomycotina</taxon>
        <taxon>Eurotiomycetes</taxon>
        <taxon>Eurotiomycetidae</taxon>
        <taxon>Eurotiales</taxon>
        <taxon>Aspergillaceae</taxon>
        <taxon>Aspergillus</taxon>
        <taxon>Aspergillus subgen. Nidulantes</taxon>
    </lineage>
</organism>
<evidence type="ECO:0000259" key="2">
    <source>
        <dbReference type="PROSITE" id="PS51263"/>
    </source>
</evidence>
<dbReference type="SUPFAM" id="SSF55753">
    <property type="entry name" value="Actin depolymerizing proteins"/>
    <property type="match status" value="1"/>
</dbReference>
<dbReference type="GeneID" id="63761194"/>
<reference evidence="4" key="1">
    <citation type="journal article" date="2017" name="Genome Biol.">
        <title>Comparative genomics reveals high biological diversity and specific adaptations in the industrially and medically important fungal genus Aspergillus.</title>
        <authorList>
            <person name="de Vries R.P."/>
            <person name="Riley R."/>
            <person name="Wiebenga A."/>
            <person name="Aguilar-Osorio G."/>
            <person name="Amillis S."/>
            <person name="Uchima C.A."/>
            <person name="Anderluh G."/>
            <person name="Asadollahi M."/>
            <person name="Askin M."/>
            <person name="Barry K."/>
            <person name="Battaglia E."/>
            <person name="Bayram O."/>
            <person name="Benocci T."/>
            <person name="Braus-Stromeyer S.A."/>
            <person name="Caldana C."/>
            <person name="Canovas D."/>
            <person name="Cerqueira G.C."/>
            <person name="Chen F."/>
            <person name="Chen W."/>
            <person name="Choi C."/>
            <person name="Clum A."/>
            <person name="Dos Santos R.A."/>
            <person name="Damasio A.R."/>
            <person name="Diallinas G."/>
            <person name="Emri T."/>
            <person name="Fekete E."/>
            <person name="Flipphi M."/>
            <person name="Freyberg S."/>
            <person name="Gallo A."/>
            <person name="Gournas C."/>
            <person name="Habgood R."/>
            <person name="Hainaut M."/>
            <person name="Harispe M.L."/>
            <person name="Henrissat B."/>
            <person name="Hilden K.S."/>
            <person name="Hope R."/>
            <person name="Hossain A."/>
            <person name="Karabika E."/>
            <person name="Karaffa L."/>
            <person name="Karanyi Z."/>
            <person name="Krasevec N."/>
            <person name="Kuo A."/>
            <person name="Kusch H."/>
            <person name="LaButti K."/>
            <person name="Lagendijk E.L."/>
            <person name="Lapidus A."/>
            <person name="Levasseur A."/>
            <person name="Lindquist E."/>
            <person name="Lipzen A."/>
            <person name="Logrieco A.F."/>
            <person name="MacCabe A."/>
            <person name="Maekelae M.R."/>
            <person name="Malavazi I."/>
            <person name="Melin P."/>
            <person name="Meyer V."/>
            <person name="Mielnichuk N."/>
            <person name="Miskei M."/>
            <person name="Molnar A.P."/>
            <person name="Mule G."/>
            <person name="Ngan C.Y."/>
            <person name="Orejas M."/>
            <person name="Orosz E."/>
            <person name="Ouedraogo J.P."/>
            <person name="Overkamp K.M."/>
            <person name="Park H.-S."/>
            <person name="Perrone G."/>
            <person name="Piumi F."/>
            <person name="Punt P.J."/>
            <person name="Ram A.F."/>
            <person name="Ramon A."/>
            <person name="Rauscher S."/>
            <person name="Record E."/>
            <person name="Riano-Pachon D.M."/>
            <person name="Robert V."/>
            <person name="Roehrig J."/>
            <person name="Ruller R."/>
            <person name="Salamov A."/>
            <person name="Salih N.S."/>
            <person name="Samson R.A."/>
            <person name="Sandor E."/>
            <person name="Sanguinetti M."/>
            <person name="Schuetze T."/>
            <person name="Sepcic K."/>
            <person name="Shelest E."/>
            <person name="Sherlock G."/>
            <person name="Sophianopoulou V."/>
            <person name="Squina F.M."/>
            <person name="Sun H."/>
            <person name="Susca A."/>
            <person name="Todd R.B."/>
            <person name="Tsang A."/>
            <person name="Unkles S.E."/>
            <person name="van de Wiele N."/>
            <person name="van Rossen-Uffink D."/>
            <person name="Oliveira J.V."/>
            <person name="Vesth T.C."/>
            <person name="Visser J."/>
            <person name="Yu J.-H."/>
            <person name="Zhou M."/>
            <person name="Andersen M.R."/>
            <person name="Archer D.B."/>
            <person name="Baker S.E."/>
            <person name="Benoit I."/>
            <person name="Brakhage A.A."/>
            <person name="Braus G.H."/>
            <person name="Fischer R."/>
            <person name="Frisvad J.C."/>
            <person name="Goldman G.H."/>
            <person name="Houbraken J."/>
            <person name="Oakley B."/>
            <person name="Pocsi I."/>
            <person name="Scazzocchio C."/>
            <person name="Seiboth B."/>
            <person name="vanKuyk P.A."/>
            <person name="Wortman J."/>
            <person name="Dyer P.S."/>
            <person name="Grigoriev I.V."/>
        </authorList>
    </citation>
    <scope>NUCLEOTIDE SEQUENCE [LARGE SCALE GENOMIC DNA]</scope>
    <source>
        <strain evidence="4">CBS 593.65</strain>
    </source>
</reference>
<evidence type="ECO:0000313" key="4">
    <source>
        <dbReference type="Proteomes" id="UP000184356"/>
    </source>
</evidence>
<evidence type="ECO:0000256" key="1">
    <source>
        <dbReference type="SAM" id="MobiDB-lite"/>
    </source>
</evidence>
<keyword evidence="4" id="KW-1185">Reference proteome</keyword>
<name>A0A1L9TB04_9EURO</name>
<dbReference type="AlphaFoldDB" id="A0A1L9TB04"/>
<dbReference type="STRING" id="1036612.A0A1L9TB04"/>
<dbReference type="Gene3D" id="3.40.20.10">
    <property type="entry name" value="Severin"/>
    <property type="match status" value="1"/>
</dbReference>
<sequence>MYHRVQGAFIQKKGANKLTSVIYKISDDNRSFVVKGKSTEKSYEEFLQKLTSSVDHAQRVPRYAVYDVGYDLNDDGRRATTVFISWVPEETSTKCEGCKSREVKRPHGVSALSLTASRIRCDRTTPYANCQASNFTCRHPSDKPKRSRLELVMRLMEWFLPAFREIMPVCMRSLDDHRWLVKIPINGTAARWDELSASALACEANTMRLLKRQTSIPLPDVLDFSSQIENPLRCPYIVMTFIDGVSLYDVWFGHRLATASTEATISRRRTRALDGIASAMAQLSQFSFRAGGQLIFDDDGQPLSDTGPTRQHRDPSDDPIYVEQPVFSDPKAYYTFMLDNHPEQNPISRRLALLLRQLITWIPESSGIDHPFVLAHPDFDIQNFLVSAEGELKGIIDWDGVAARYPGWLTRDWDPAMYGYTESMEHDGHEPEGVWADSPETLASYRRIYEGFMAKYCTGRKEGSSECGTSLCRMSVITENLFIAANDPACRNHILRKVVAEIWKAAGQGESPDVTELAEMFVEDNVKNEMMDILCRGFKTLLEKEGL</sequence>
<dbReference type="PROSITE" id="PS51263">
    <property type="entry name" value="ADF_H"/>
    <property type="match status" value="1"/>
</dbReference>
<feature type="domain" description="ADF-H" evidence="2">
    <location>
        <begin position="1"/>
        <end position="145"/>
    </location>
</feature>
<dbReference type="SUPFAM" id="SSF56112">
    <property type="entry name" value="Protein kinase-like (PK-like)"/>
    <property type="match status" value="1"/>
</dbReference>
<dbReference type="InterPro" id="IPR002108">
    <property type="entry name" value="ADF-H"/>
</dbReference>
<dbReference type="VEuPathDB" id="FungiDB:ASPSYDRAFT_33626"/>
<dbReference type="RefSeq" id="XP_040700351.1">
    <property type="nucleotide sequence ID" value="XM_040845121.1"/>
</dbReference>
<dbReference type="OrthoDB" id="10003767at2759"/>
<dbReference type="PANTHER" id="PTHR21310:SF51">
    <property type="entry name" value="AMINOGLYCOSIDE PHOSPHOTRANSFERASE DOMAIN-CONTAINING PROTEIN"/>
    <property type="match status" value="1"/>
</dbReference>
<dbReference type="GO" id="GO:0003779">
    <property type="term" value="F:actin binding"/>
    <property type="evidence" value="ECO:0007669"/>
    <property type="project" value="InterPro"/>
</dbReference>
<dbReference type="InterPro" id="IPR051678">
    <property type="entry name" value="AGP_Transferase"/>
</dbReference>
<dbReference type="InterPro" id="IPR002575">
    <property type="entry name" value="Aminoglycoside_PTrfase"/>
</dbReference>
<dbReference type="InterPro" id="IPR029006">
    <property type="entry name" value="ADF-H/Gelsolin-like_dom_sf"/>
</dbReference>
<dbReference type="Gene3D" id="3.90.1200.10">
    <property type="match status" value="1"/>
</dbReference>
<dbReference type="Proteomes" id="UP000184356">
    <property type="component" value="Unassembled WGS sequence"/>
</dbReference>
<accession>A0A1L9TB04</accession>
<dbReference type="PANTHER" id="PTHR21310">
    <property type="entry name" value="AMINOGLYCOSIDE PHOSPHOTRANSFERASE-RELATED-RELATED"/>
    <property type="match status" value="1"/>
</dbReference>
<protein>
    <recommendedName>
        <fullName evidence="2">ADF-H domain-containing protein</fullName>
    </recommendedName>
</protein>
<dbReference type="InterPro" id="IPR011009">
    <property type="entry name" value="Kinase-like_dom_sf"/>
</dbReference>
<gene>
    <name evidence="3" type="ORF">ASPSYDRAFT_33626</name>
</gene>